<evidence type="ECO:0000313" key="1">
    <source>
        <dbReference type="EMBL" id="OGX88585.1"/>
    </source>
</evidence>
<dbReference type="EMBL" id="MDZC01000015">
    <property type="protein sequence ID" value="OGX88585.1"/>
    <property type="molecule type" value="Genomic_DNA"/>
</dbReference>
<comment type="caution">
    <text evidence="1">The sequence shown here is derived from an EMBL/GenBank/DDBJ whole genome shotgun (WGS) entry which is preliminary data.</text>
</comment>
<accession>A0A1G1TCJ5</accession>
<sequence length="110" mass="12017">MPCRWLPNAPASTVPAVGATWLLIPKYPAMNFTHLPQLHIEQPPHDEAEAALLAQLPEVLATAGPLPDDLRDLAPAVRELFPAPTYLVGCGSSHIWLHRAADPHRLALIR</sequence>
<dbReference type="Proteomes" id="UP000177791">
    <property type="component" value="Unassembled WGS sequence"/>
</dbReference>
<reference evidence="1 2" key="1">
    <citation type="submission" date="2016-08" db="EMBL/GenBank/DDBJ databases">
        <title>Hymenobacter coccineus sp. nov., Hymenobacter lapidarius sp. nov. and Hymenobacter glacialis sp. nov., isolated from Antarctic soil.</title>
        <authorList>
            <person name="Sedlacek I."/>
            <person name="Kralova S."/>
            <person name="Kyrova K."/>
            <person name="Maslanova I."/>
            <person name="Stankova E."/>
            <person name="Vrbovska V."/>
            <person name="Nemec M."/>
            <person name="Bartak M."/>
            <person name="Svec P."/>
            <person name="Busse H.-J."/>
            <person name="Pantucek R."/>
        </authorList>
    </citation>
    <scope>NUCLEOTIDE SEQUENCE [LARGE SCALE GENOMIC DNA]</scope>
    <source>
        <strain evidence="1 2">CCM 8648</strain>
    </source>
</reference>
<proteinExistence type="predicted"/>
<organism evidence="1 2">
    <name type="scientific">Hymenobacter glacialis</name>
    <dbReference type="NCBI Taxonomy" id="1908236"/>
    <lineage>
        <taxon>Bacteria</taxon>
        <taxon>Pseudomonadati</taxon>
        <taxon>Bacteroidota</taxon>
        <taxon>Cytophagia</taxon>
        <taxon>Cytophagales</taxon>
        <taxon>Hymenobacteraceae</taxon>
        <taxon>Hymenobacter</taxon>
    </lineage>
</organism>
<keyword evidence="2" id="KW-1185">Reference proteome</keyword>
<dbReference type="AlphaFoldDB" id="A0A1G1TCJ5"/>
<name>A0A1G1TCJ5_9BACT</name>
<evidence type="ECO:0000313" key="2">
    <source>
        <dbReference type="Proteomes" id="UP000177791"/>
    </source>
</evidence>
<dbReference type="STRING" id="1908236.BEN48_09420"/>
<gene>
    <name evidence="1" type="ORF">BEN48_09420</name>
</gene>
<protein>
    <submittedName>
        <fullName evidence="1">Uncharacterized protein</fullName>
    </submittedName>
</protein>